<keyword evidence="1" id="KW-0175">Coiled coil</keyword>
<proteinExistence type="predicted"/>
<feature type="compositionally biased region" description="Basic and acidic residues" evidence="2">
    <location>
        <begin position="151"/>
        <end position="161"/>
    </location>
</feature>
<organism evidence="3">
    <name type="scientific">Tanacetum cinerariifolium</name>
    <name type="common">Dalmatian daisy</name>
    <name type="synonym">Chrysanthemum cinerariifolium</name>
    <dbReference type="NCBI Taxonomy" id="118510"/>
    <lineage>
        <taxon>Eukaryota</taxon>
        <taxon>Viridiplantae</taxon>
        <taxon>Streptophyta</taxon>
        <taxon>Embryophyta</taxon>
        <taxon>Tracheophyta</taxon>
        <taxon>Spermatophyta</taxon>
        <taxon>Magnoliopsida</taxon>
        <taxon>eudicotyledons</taxon>
        <taxon>Gunneridae</taxon>
        <taxon>Pentapetalae</taxon>
        <taxon>asterids</taxon>
        <taxon>campanulids</taxon>
        <taxon>Asterales</taxon>
        <taxon>Asteraceae</taxon>
        <taxon>Asteroideae</taxon>
        <taxon>Anthemideae</taxon>
        <taxon>Anthemidinae</taxon>
        <taxon>Tanacetum</taxon>
    </lineage>
</organism>
<feature type="region of interest" description="Disordered" evidence="2">
    <location>
        <begin position="27"/>
        <end position="62"/>
    </location>
</feature>
<sequence length="177" mass="20026">MKRVSRGYSWVEFPLFPIMLTAPETSPSRITSSPSLLPQIHVSPSQPQNTQPTPDVKEPVSMPHDSPLLSVHLLKSNEGSMQQNELTNLVTKLTDRVAVLENDLQQTKKTYNTAFTKIILRVKSLEKQVNTTKARRRARIAILEEEDATEDSSKQERKIFDIDEDPNISLVQDEGMT</sequence>
<feature type="region of interest" description="Disordered" evidence="2">
    <location>
        <begin position="147"/>
        <end position="177"/>
    </location>
</feature>
<protein>
    <submittedName>
        <fullName evidence="3">Uncharacterized protein</fullName>
    </submittedName>
</protein>
<dbReference type="AlphaFoldDB" id="A0A6L2KLB9"/>
<evidence type="ECO:0000313" key="3">
    <source>
        <dbReference type="EMBL" id="GEU48895.1"/>
    </source>
</evidence>
<feature type="compositionally biased region" description="Low complexity" evidence="2">
    <location>
        <begin position="43"/>
        <end position="54"/>
    </location>
</feature>
<feature type="compositionally biased region" description="Polar residues" evidence="2">
    <location>
        <begin position="27"/>
        <end position="36"/>
    </location>
</feature>
<gene>
    <name evidence="3" type="ORF">Tci_020873</name>
</gene>
<evidence type="ECO:0000256" key="2">
    <source>
        <dbReference type="SAM" id="MobiDB-lite"/>
    </source>
</evidence>
<evidence type="ECO:0000256" key="1">
    <source>
        <dbReference type="SAM" id="Coils"/>
    </source>
</evidence>
<accession>A0A6L2KLB9</accession>
<dbReference type="EMBL" id="BKCJ010002487">
    <property type="protein sequence ID" value="GEU48895.1"/>
    <property type="molecule type" value="Genomic_DNA"/>
</dbReference>
<feature type="coiled-coil region" evidence="1">
    <location>
        <begin position="83"/>
        <end position="110"/>
    </location>
</feature>
<name>A0A6L2KLB9_TANCI</name>
<comment type="caution">
    <text evidence="3">The sequence shown here is derived from an EMBL/GenBank/DDBJ whole genome shotgun (WGS) entry which is preliminary data.</text>
</comment>
<reference evidence="3" key="1">
    <citation type="journal article" date="2019" name="Sci. Rep.">
        <title>Draft genome of Tanacetum cinerariifolium, the natural source of mosquito coil.</title>
        <authorList>
            <person name="Yamashiro T."/>
            <person name="Shiraishi A."/>
            <person name="Satake H."/>
            <person name="Nakayama K."/>
        </authorList>
    </citation>
    <scope>NUCLEOTIDE SEQUENCE</scope>
</reference>